<evidence type="ECO:0000313" key="2">
    <source>
        <dbReference type="Proteomes" id="UP000664940"/>
    </source>
</evidence>
<dbReference type="Proteomes" id="UP000664940">
    <property type="component" value="Unassembled WGS sequence"/>
</dbReference>
<proteinExistence type="predicted"/>
<evidence type="ECO:0000313" key="1">
    <source>
        <dbReference type="EMBL" id="KAF6095143.1"/>
    </source>
</evidence>
<dbReference type="AlphaFoldDB" id="A0A833ZLZ4"/>
<gene>
    <name evidence="1" type="ORF">HJG60_012110</name>
</gene>
<name>A0A833ZLZ4_9CHIR</name>
<reference evidence="1 2" key="1">
    <citation type="journal article" date="2020" name="Nature">
        <title>Six reference-quality genomes reveal evolution of bat adaptations.</title>
        <authorList>
            <person name="Jebb D."/>
            <person name="Huang Z."/>
            <person name="Pippel M."/>
            <person name="Hughes G.M."/>
            <person name="Lavrichenko K."/>
            <person name="Devanna P."/>
            <person name="Winkler S."/>
            <person name="Jermiin L.S."/>
            <person name="Skirmuntt E.C."/>
            <person name="Katzourakis A."/>
            <person name="Burkitt-Gray L."/>
            <person name="Ray D.A."/>
            <person name="Sullivan K.A.M."/>
            <person name="Roscito J.G."/>
            <person name="Kirilenko B.M."/>
            <person name="Davalos L.M."/>
            <person name="Corthals A.P."/>
            <person name="Power M.L."/>
            <person name="Jones G."/>
            <person name="Ransome R.D."/>
            <person name="Dechmann D.K.N."/>
            <person name="Locatelli A.G."/>
            <person name="Puechmaille S.J."/>
            <person name="Fedrigo O."/>
            <person name="Jarvis E.D."/>
            <person name="Hiller M."/>
            <person name="Vernes S.C."/>
            <person name="Myers E.W."/>
            <person name="Teeling E.C."/>
        </authorList>
    </citation>
    <scope>NUCLEOTIDE SEQUENCE [LARGE SCALE GENOMIC DNA]</scope>
    <source>
        <strain evidence="1">Bat1K_MPI-CBG_1</strain>
    </source>
</reference>
<accession>A0A833ZLZ4</accession>
<dbReference type="EMBL" id="JABVXQ010000008">
    <property type="protein sequence ID" value="KAF6095143.1"/>
    <property type="molecule type" value="Genomic_DNA"/>
</dbReference>
<protein>
    <submittedName>
        <fullName evidence="1">Uncharacterized protein</fullName>
    </submittedName>
</protein>
<organism evidence="1 2">
    <name type="scientific">Phyllostomus discolor</name>
    <name type="common">pale spear-nosed bat</name>
    <dbReference type="NCBI Taxonomy" id="89673"/>
    <lineage>
        <taxon>Eukaryota</taxon>
        <taxon>Metazoa</taxon>
        <taxon>Chordata</taxon>
        <taxon>Craniata</taxon>
        <taxon>Vertebrata</taxon>
        <taxon>Euteleostomi</taxon>
        <taxon>Mammalia</taxon>
        <taxon>Eutheria</taxon>
        <taxon>Laurasiatheria</taxon>
        <taxon>Chiroptera</taxon>
        <taxon>Yangochiroptera</taxon>
        <taxon>Phyllostomidae</taxon>
        <taxon>Phyllostominae</taxon>
        <taxon>Phyllostomus</taxon>
    </lineage>
</organism>
<comment type="caution">
    <text evidence="1">The sequence shown here is derived from an EMBL/GenBank/DDBJ whole genome shotgun (WGS) entry which is preliminary data.</text>
</comment>
<sequence length="123" mass="14500">MHASLCSYLLPPLGWLLTSKSPQSQYILVRLYYILPIGFSERFCQFIAPRGGKIYIYIYIYTHTHSFQFCIFLVGHKSIMHIISKTTFYKCFKWKGKNRKIKAEQSGFEKLWGVGQRNTQLFC</sequence>